<dbReference type="InterPro" id="IPR027417">
    <property type="entry name" value="P-loop_NTPase"/>
</dbReference>
<dbReference type="Pfam" id="PF00176">
    <property type="entry name" value="SNF2-rel_dom"/>
    <property type="match status" value="1"/>
</dbReference>
<evidence type="ECO:0000256" key="3">
    <source>
        <dbReference type="ARBA" id="ARBA00022771"/>
    </source>
</evidence>
<feature type="compositionally biased region" description="Low complexity" evidence="8">
    <location>
        <begin position="1"/>
        <end position="15"/>
    </location>
</feature>
<accession>A0A8H5I911</accession>
<feature type="region of interest" description="Disordered" evidence="8">
    <location>
        <begin position="228"/>
        <end position="267"/>
    </location>
</feature>
<keyword evidence="2" id="KW-0547">Nucleotide-binding</keyword>
<evidence type="ECO:0000259" key="10">
    <source>
        <dbReference type="PROSITE" id="PS51194"/>
    </source>
</evidence>
<organism evidence="11 12">
    <name type="scientific">Fusarium mexicanum</name>
    <dbReference type="NCBI Taxonomy" id="751941"/>
    <lineage>
        <taxon>Eukaryota</taxon>
        <taxon>Fungi</taxon>
        <taxon>Dikarya</taxon>
        <taxon>Ascomycota</taxon>
        <taxon>Pezizomycotina</taxon>
        <taxon>Sordariomycetes</taxon>
        <taxon>Hypocreomycetidae</taxon>
        <taxon>Hypocreales</taxon>
        <taxon>Nectriaceae</taxon>
        <taxon>Fusarium</taxon>
        <taxon>Fusarium fujikuroi species complex</taxon>
    </lineage>
</organism>
<evidence type="ECO:0000256" key="8">
    <source>
        <dbReference type="SAM" id="MobiDB-lite"/>
    </source>
</evidence>
<evidence type="ECO:0000256" key="5">
    <source>
        <dbReference type="ARBA" id="ARBA00022806"/>
    </source>
</evidence>
<dbReference type="GO" id="GO:0004386">
    <property type="term" value="F:helicase activity"/>
    <property type="evidence" value="ECO:0007669"/>
    <property type="project" value="UniProtKB-KW"/>
</dbReference>
<dbReference type="InterPro" id="IPR038718">
    <property type="entry name" value="SNF2-like_sf"/>
</dbReference>
<dbReference type="GO" id="GO:0006281">
    <property type="term" value="P:DNA repair"/>
    <property type="evidence" value="ECO:0007669"/>
    <property type="project" value="TreeGrafter"/>
</dbReference>
<evidence type="ECO:0000256" key="6">
    <source>
        <dbReference type="ARBA" id="ARBA00022833"/>
    </source>
</evidence>
<dbReference type="GO" id="GO:0005524">
    <property type="term" value="F:ATP binding"/>
    <property type="evidence" value="ECO:0007669"/>
    <property type="project" value="UniProtKB-KW"/>
</dbReference>
<keyword evidence="4" id="KW-0378">Hydrolase</keyword>
<dbReference type="InterPro" id="IPR001650">
    <property type="entry name" value="Helicase_C-like"/>
</dbReference>
<evidence type="ECO:0000313" key="12">
    <source>
        <dbReference type="Proteomes" id="UP000522262"/>
    </source>
</evidence>
<dbReference type="Pfam" id="PF00271">
    <property type="entry name" value="Helicase_C"/>
    <property type="match status" value="1"/>
</dbReference>
<dbReference type="InterPro" id="IPR017907">
    <property type="entry name" value="Znf_RING_CS"/>
</dbReference>
<feature type="compositionally biased region" description="Basic and acidic residues" evidence="8">
    <location>
        <begin position="228"/>
        <end position="259"/>
    </location>
</feature>
<proteinExistence type="predicted"/>
<evidence type="ECO:0000256" key="2">
    <source>
        <dbReference type="ARBA" id="ARBA00022741"/>
    </source>
</evidence>
<comment type="caution">
    <text evidence="11">The sequence shown here is derived from an EMBL/GenBank/DDBJ whole genome shotgun (WGS) entry which is preliminary data.</text>
</comment>
<dbReference type="PROSITE" id="PS51194">
    <property type="entry name" value="HELICASE_CTER"/>
    <property type="match status" value="1"/>
</dbReference>
<evidence type="ECO:0000256" key="4">
    <source>
        <dbReference type="ARBA" id="ARBA00022801"/>
    </source>
</evidence>
<evidence type="ECO:0000313" key="11">
    <source>
        <dbReference type="EMBL" id="KAF5531824.1"/>
    </source>
</evidence>
<dbReference type="EMBL" id="JAAOAM010000385">
    <property type="protein sequence ID" value="KAF5531824.1"/>
    <property type="molecule type" value="Genomic_DNA"/>
</dbReference>
<dbReference type="Gene3D" id="3.40.50.10810">
    <property type="entry name" value="Tandem AAA-ATPase domain"/>
    <property type="match status" value="1"/>
</dbReference>
<dbReference type="SMART" id="SM00487">
    <property type="entry name" value="DEXDc"/>
    <property type="match status" value="1"/>
</dbReference>
<dbReference type="CDD" id="cd18793">
    <property type="entry name" value="SF2_C_SNF"/>
    <property type="match status" value="1"/>
</dbReference>
<evidence type="ECO:0000256" key="7">
    <source>
        <dbReference type="ARBA" id="ARBA00022840"/>
    </source>
</evidence>
<keyword evidence="1" id="KW-0479">Metal-binding</keyword>
<dbReference type="SUPFAM" id="SSF57850">
    <property type="entry name" value="RING/U-box"/>
    <property type="match status" value="1"/>
</dbReference>
<protein>
    <submittedName>
        <fullName evidence="11">DNA repair RAD5</fullName>
    </submittedName>
</protein>
<dbReference type="Gene3D" id="3.40.50.300">
    <property type="entry name" value="P-loop containing nucleotide triphosphate hydrolases"/>
    <property type="match status" value="1"/>
</dbReference>
<feature type="compositionally biased region" description="Acidic residues" evidence="8">
    <location>
        <begin position="116"/>
        <end position="132"/>
    </location>
</feature>
<keyword evidence="6" id="KW-0862">Zinc</keyword>
<feature type="compositionally biased region" description="Acidic residues" evidence="8">
    <location>
        <begin position="48"/>
        <end position="57"/>
    </location>
</feature>
<keyword evidence="7" id="KW-0067">ATP-binding</keyword>
<keyword evidence="12" id="KW-1185">Reference proteome</keyword>
<dbReference type="InterPro" id="IPR050628">
    <property type="entry name" value="SNF2_RAD54_helicase_TF"/>
</dbReference>
<keyword evidence="5" id="KW-0347">Helicase</keyword>
<dbReference type="AlphaFoldDB" id="A0A8H5I911"/>
<evidence type="ECO:0000259" key="9">
    <source>
        <dbReference type="PROSITE" id="PS51192"/>
    </source>
</evidence>
<feature type="compositionally biased region" description="Basic and acidic residues" evidence="8">
    <location>
        <begin position="76"/>
        <end position="98"/>
    </location>
</feature>
<dbReference type="SUPFAM" id="SSF52540">
    <property type="entry name" value="P-loop containing nucleoside triphosphate hydrolases"/>
    <property type="match status" value="2"/>
</dbReference>
<dbReference type="PROSITE" id="PS51192">
    <property type="entry name" value="HELICASE_ATP_BIND_1"/>
    <property type="match status" value="1"/>
</dbReference>
<name>A0A8H5I911_9HYPO</name>
<reference evidence="11 12" key="1">
    <citation type="submission" date="2020-05" db="EMBL/GenBank/DDBJ databases">
        <title>Identification and distribution of gene clusters putatively required for synthesis of sphingolipid metabolism inhibitors in phylogenetically diverse species of the filamentous fungus Fusarium.</title>
        <authorList>
            <person name="Kim H.-S."/>
            <person name="Busman M."/>
            <person name="Brown D.W."/>
            <person name="Divon H."/>
            <person name="Uhlig S."/>
            <person name="Proctor R.H."/>
        </authorList>
    </citation>
    <scope>NUCLEOTIDE SEQUENCE [LARGE SCALE GENOMIC DNA]</scope>
    <source>
        <strain evidence="11 12">NRRL 53147</strain>
    </source>
</reference>
<dbReference type="GO" id="GO:0008270">
    <property type="term" value="F:zinc ion binding"/>
    <property type="evidence" value="ECO:0007669"/>
    <property type="project" value="UniProtKB-KW"/>
</dbReference>
<feature type="region of interest" description="Disordered" evidence="8">
    <location>
        <begin position="655"/>
        <end position="688"/>
    </location>
</feature>
<feature type="domain" description="Helicase C-terminal" evidence="10">
    <location>
        <begin position="923"/>
        <end position="1074"/>
    </location>
</feature>
<dbReference type="GO" id="GO:0016787">
    <property type="term" value="F:hydrolase activity"/>
    <property type="evidence" value="ECO:0007669"/>
    <property type="project" value="UniProtKB-KW"/>
</dbReference>
<feature type="region of interest" description="Disordered" evidence="8">
    <location>
        <begin position="1"/>
        <end position="160"/>
    </location>
</feature>
<dbReference type="SMART" id="SM00490">
    <property type="entry name" value="HELICc"/>
    <property type="match status" value="1"/>
</dbReference>
<dbReference type="Proteomes" id="UP000522262">
    <property type="component" value="Unassembled WGS sequence"/>
</dbReference>
<dbReference type="PROSITE" id="PS00518">
    <property type="entry name" value="ZF_RING_1"/>
    <property type="match status" value="1"/>
</dbReference>
<evidence type="ECO:0000256" key="1">
    <source>
        <dbReference type="ARBA" id="ARBA00022723"/>
    </source>
</evidence>
<dbReference type="InterPro" id="IPR049730">
    <property type="entry name" value="SNF2/RAD54-like_C"/>
</dbReference>
<gene>
    <name evidence="11" type="ORF">FMEXI_12779</name>
</gene>
<dbReference type="GO" id="GO:0005634">
    <property type="term" value="C:nucleus"/>
    <property type="evidence" value="ECO:0007669"/>
    <property type="project" value="TreeGrafter"/>
</dbReference>
<sequence>MPTAASAAAGTSQPAIKKEEDDTDDKSSFPSSRKNIATEGDSKQVICFDDDDDDDEEGISRPSTHSQKAPGSDRLTIVKEEGDEDKKSFPMKEPKPQKNEGISVEQFFDTIVVEQDTGEEEVDDPDAENDEGSDYHDSDDSYDSDDSEAQQKKLKSKKSVAKVKELLEECEMMRSALLYKQGQGEKLTLKEHKHLEKLNARMAQAKKGLDSHTTESLPRTAREYWQRQLKRETDKEQRKRKPNNDETGPRKVQRTDAKTRPGGNSGNYEFLRAAELFTSNGINNEDAETGEPANEIKATTHASQMQQIMTGMPEGNDTRHTNTQRDDLIEAVKCFGYRRVRADDGKWKLKGMKTSLHNQQLAGASWMTMREAMELHPAGGILADEMGLGKTITTLATIIGHPPEPEDKEEYCKATLIIADNGHSALRTWMEQINEHASAKFADKCVIYSKSLGKPLEWWRRKNVVITNLNELRTQFLSKKEYQELRAKWAGDEAGFLGALSRSKKIGSLFRVNWYRIVLDEAHGVKSHTSTGTLAVWHLNAKYRWALTGTPLSNKLEEFYPYLKFIGCRFTTTMRRFRAVYVRSEQAKENFEALVSLVMLRRKQTDKFLGRTMVPLPKSHRQDIWVPISGWEKIVMDIVDGSYQFKLLDAQADNHETVADEQQQDPQEDKDVSDNESEAEFEKDGTEGSEATNLYRVQNLRCMRLVQLTSHPLNLEKFYREDNREVEIRLTLDLFKSEITKASIEEDQKELEASLTPAYSSGLRQLQLAIKDKFGGVQEMAELLKLAANEKRVKDITCRLCRRKSIPVKPIQSANCEHIYCTDCLVIAVSGMSKSGRPLAPPQCRKKGCSPRLGLGEEIKTPACIDAAVKAIKGFKEPGRDSIGTRWTGSPKDRATFFRAVCGHDNIGYGPVNMPLSSKLKATLAVMLTWMQEAPEDKMIIYVQWTRTAKSLGCVLESMGIKFVYYNRMANKKQKVRALDEFSNNGEIKILVSSMKCGGQSFNLQMANRVIIVDEWWNKAVEEQAFKRVFRPGQLKETYLVRIMAKDTIDERIIMLQNAKEAIIQSALQDEEMQPHFSGDLQLRMLFSEKDEQTLISEMEKETRGKQAKQ</sequence>
<dbReference type="PANTHER" id="PTHR45626:SF17">
    <property type="entry name" value="HELICASE-LIKE TRANSCRIPTION FACTOR"/>
    <property type="match status" value="1"/>
</dbReference>
<feature type="domain" description="Helicase ATP-binding" evidence="9">
    <location>
        <begin position="371"/>
        <end position="569"/>
    </location>
</feature>
<dbReference type="InterPro" id="IPR000330">
    <property type="entry name" value="SNF2_N"/>
</dbReference>
<dbReference type="CDD" id="cd18008">
    <property type="entry name" value="DEXDc_SHPRH-like"/>
    <property type="match status" value="1"/>
</dbReference>
<keyword evidence="3" id="KW-0863">Zinc-finger</keyword>
<dbReference type="GO" id="GO:0008094">
    <property type="term" value="F:ATP-dependent activity, acting on DNA"/>
    <property type="evidence" value="ECO:0007669"/>
    <property type="project" value="TreeGrafter"/>
</dbReference>
<dbReference type="InterPro" id="IPR014001">
    <property type="entry name" value="Helicase_ATP-bd"/>
</dbReference>
<dbReference type="PANTHER" id="PTHR45626">
    <property type="entry name" value="TRANSCRIPTION TERMINATION FACTOR 2-RELATED"/>
    <property type="match status" value="1"/>
</dbReference>